<evidence type="ECO:0000313" key="1">
    <source>
        <dbReference type="EMBL" id="MBC9718756.1"/>
    </source>
</evidence>
<reference evidence="1 2" key="1">
    <citation type="submission" date="2020-08" db="EMBL/GenBank/DDBJ databases">
        <title>Genemic of Streptomyces polyaspartic.</title>
        <authorList>
            <person name="Liu W."/>
        </authorList>
    </citation>
    <scope>NUCLEOTIDE SEQUENCE [LARGE SCALE GENOMIC DNA]</scope>
    <source>
        <strain evidence="1 2">TRM66268-LWL</strain>
    </source>
</reference>
<accession>A0ABR7STG0</accession>
<protein>
    <submittedName>
        <fullName evidence="1">DUF2877 domain-containing protein</fullName>
    </submittedName>
</protein>
<gene>
    <name evidence="1" type="ORF">H9Y04_40140</name>
</gene>
<organism evidence="1 2">
    <name type="scientific">Streptomyces polyasparticus</name>
    <dbReference type="NCBI Taxonomy" id="2767826"/>
    <lineage>
        <taxon>Bacteria</taxon>
        <taxon>Bacillati</taxon>
        <taxon>Actinomycetota</taxon>
        <taxon>Actinomycetes</taxon>
        <taxon>Kitasatosporales</taxon>
        <taxon>Streptomycetaceae</taxon>
        <taxon>Streptomyces</taxon>
    </lineage>
</organism>
<dbReference type="InterPro" id="IPR021530">
    <property type="entry name" value="AllH-like"/>
</dbReference>
<keyword evidence="2" id="KW-1185">Reference proteome</keyword>
<dbReference type="Proteomes" id="UP000642284">
    <property type="component" value="Unassembled WGS sequence"/>
</dbReference>
<dbReference type="RefSeq" id="WP_187819183.1">
    <property type="nucleotide sequence ID" value="NZ_JACTVJ010000029.1"/>
</dbReference>
<sequence>MSPAALVCSPSTLVAPLLHGRRRLARVVGLTRAAVYLLPYGDGASSPYGQGAPLSYGEGAPHSYGKGALFPYGQGPGERLMPYGQGPAERLMPYGQGPGERSTLEQETASSFPYGHNSPFALVSPTGVRVPAAVLLSPAAGEHPFAGIAPGAVARVGDGRVELGPLRLTAGVSWAPPRVQGTPVAGALPALAELTWDRRLPGAVAPLAAQLAEALASRSAAIRDCVLALLGRGPGLTPSGDDYLCGLLLVANTPRLAPSWLAPLTTAVADAAEHTTLISASLLAHAATGHCIPQVTDLLRATAAASEVPHAPLAALLAVGHSSGSDLLHGLCAGARLLSGRPA</sequence>
<dbReference type="Pfam" id="PF11392">
    <property type="entry name" value="AllH"/>
    <property type="match status" value="1"/>
</dbReference>
<proteinExistence type="predicted"/>
<evidence type="ECO:0000313" key="2">
    <source>
        <dbReference type="Proteomes" id="UP000642284"/>
    </source>
</evidence>
<name>A0ABR7STG0_9ACTN</name>
<comment type="caution">
    <text evidence="1">The sequence shown here is derived from an EMBL/GenBank/DDBJ whole genome shotgun (WGS) entry which is preliminary data.</text>
</comment>
<dbReference type="EMBL" id="JACTVJ010000029">
    <property type="protein sequence ID" value="MBC9718756.1"/>
    <property type="molecule type" value="Genomic_DNA"/>
</dbReference>